<name>A0ABP8C588_9ACTN</name>
<accession>A0ABP8C588</accession>
<comment type="caution">
    <text evidence="1">The sequence shown here is derived from an EMBL/GenBank/DDBJ whole genome shotgun (WGS) entry which is preliminary data.</text>
</comment>
<keyword evidence="2" id="KW-1185">Reference proteome</keyword>
<gene>
    <name evidence="1" type="ORF">GCM10022254_36910</name>
</gene>
<reference evidence="2" key="1">
    <citation type="journal article" date="2019" name="Int. J. Syst. Evol. Microbiol.">
        <title>The Global Catalogue of Microorganisms (GCM) 10K type strain sequencing project: providing services to taxonomists for standard genome sequencing and annotation.</title>
        <authorList>
            <consortium name="The Broad Institute Genomics Platform"/>
            <consortium name="The Broad Institute Genome Sequencing Center for Infectious Disease"/>
            <person name="Wu L."/>
            <person name="Ma J."/>
        </authorList>
    </citation>
    <scope>NUCLEOTIDE SEQUENCE [LARGE SCALE GENOMIC DNA]</scope>
    <source>
        <strain evidence="2">JCM 17440</strain>
    </source>
</reference>
<protein>
    <submittedName>
        <fullName evidence="1">Uncharacterized protein</fullName>
    </submittedName>
</protein>
<dbReference type="Proteomes" id="UP001501710">
    <property type="component" value="Unassembled WGS sequence"/>
</dbReference>
<dbReference type="EMBL" id="BAABAS010000007">
    <property type="protein sequence ID" value="GAA4233748.1"/>
    <property type="molecule type" value="Genomic_DNA"/>
</dbReference>
<evidence type="ECO:0000313" key="1">
    <source>
        <dbReference type="EMBL" id="GAA4233748.1"/>
    </source>
</evidence>
<proteinExistence type="predicted"/>
<evidence type="ECO:0000313" key="2">
    <source>
        <dbReference type="Proteomes" id="UP001501710"/>
    </source>
</evidence>
<dbReference type="RefSeq" id="WP_344898165.1">
    <property type="nucleotide sequence ID" value="NZ_BAABAS010000007.1"/>
</dbReference>
<organism evidence="1 2">
    <name type="scientific">Actinomadura meridiana</name>
    <dbReference type="NCBI Taxonomy" id="559626"/>
    <lineage>
        <taxon>Bacteria</taxon>
        <taxon>Bacillati</taxon>
        <taxon>Actinomycetota</taxon>
        <taxon>Actinomycetes</taxon>
        <taxon>Streptosporangiales</taxon>
        <taxon>Thermomonosporaceae</taxon>
        <taxon>Actinomadura</taxon>
    </lineage>
</organism>
<sequence length="179" mass="20064">MNVLFLAIGGSRRHVIVAEARQVIDAGGTATVLVGKPAKWNNDPLPEGADMVDWSAFERRYRPAAVRLLIDRIPLFLMRVCLRGPLSGFGRRLQSFYRRRVANPIHRRLGRLYRRNPAEIRERAMRRDVLARRPVDLVVVGDAESMVTASELRDVFVDSGARLAYSVAHELSPAGHAKG</sequence>